<dbReference type="GO" id="GO:0008897">
    <property type="term" value="F:holo-[acyl-carrier-protein] synthase activity"/>
    <property type="evidence" value="ECO:0007669"/>
    <property type="project" value="InterPro"/>
</dbReference>
<dbReference type="GO" id="GO:0005829">
    <property type="term" value="C:cytosol"/>
    <property type="evidence" value="ECO:0007669"/>
    <property type="project" value="TreeGrafter"/>
</dbReference>
<dbReference type="STRING" id="326474.AWB65_04062"/>
<dbReference type="PANTHER" id="PTHR12215:SF10">
    <property type="entry name" value="L-AMINOADIPATE-SEMIALDEHYDE DEHYDROGENASE-PHOSPHOPANTETHEINYL TRANSFERASE"/>
    <property type="match status" value="1"/>
</dbReference>
<evidence type="ECO:0000256" key="2">
    <source>
        <dbReference type="ARBA" id="ARBA00022679"/>
    </source>
</evidence>
<dbReference type="InterPro" id="IPR037143">
    <property type="entry name" value="4-PPantetheinyl_Trfase_dom_sf"/>
</dbReference>
<dbReference type="InterPro" id="IPR050559">
    <property type="entry name" value="P-Pant_transferase_sf"/>
</dbReference>
<gene>
    <name evidence="5" type="ORF">AWB65_04062</name>
</gene>
<keyword evidence="6" id="KW-1185">Reference proteome</keyword>
<dbReference type="InterPro" id="IPR008278">
    <property type="entry name" value="4-PPantetheinyl_Trfase_dom"/>
</dbReference>
<evidence type="ECO:0000259" key="4">
    <source>
        <dbReference type="Pfam" id="PF22624"/>
    </source>
</evidence>
<dbReference type="Proteomes" id="UP000054977">
    <property type="component" value="Unassembled WGS sequence"/>
</dbReference>
<dbReference type="AlphaFoldDB" id="A0A158I0J3"/>
<proteinExistence type="inferred from homology"/>
<evidence type="ECO:0000259" key="3">
    <source>
        <dbReference type="Pfam" id="PF01648"/>
    </source>
</evidence>
<dbReference type="OrthoDB" id="9808281at2"/>
<name>A0A158I0J3_9BURK</name>
<dbReference type="Gene3D" id="3.90.470.20">
    <property type="entry name" value="4'-phosphopantetheinyl transferase domain"/>
    <property type="match status" value="1"/>
</dbReference>
<evidence type="ECO:0000313" key="6">
    <source>
        <dbReference type="Proteomes" id="UP000054977"/>
    </source>
</evidence>
<dbReference type="Pfam" id="PF22624">
    <property type="entry name" value="AASDHPPT_N"/>
    <property type="match status" value="1"/>
</dbReference>
<dbReference type="PANTHER" id="PTHR12215">
    <property type="entry name" value="PHOSPHOPANTETHEINE TRANSFERASE"/>
    <property type="match status" value="1"/>
</dbReference>
<evidence type="ECO:0000256" key="1">
    <source>
        <dbReference type="ARBA" id="ARBA00010990"/>
    </source>
</evidence>
<comment type="similarity">
    <text evidence="1">Belongs to the P-Pant transferase superfamily. Gsp/Sfp/HetI/AcpT family.</text>
</comment>
<feature type="domain" description="4'-phosphopantetheinyl transferase N-terminal" evidence="4">
    <location>
        <begin position="4"/>
        <end position="94"/>
    </location>
</feature>
<comment type="caution">
    <text evidence="5">The sequence shown here is derived from an EMBL/GenBank/DDBJ whole genome shotgun (WGS) entry which is preliminary data.</text>
</comment>
<dbReference type="GO" id="GO:0019878">
    <property type="term" value="P:lysine biosynthetic process via aminoadipic acid"/>
    <property type="evidence" value="ECO:0007669"/>
    <property type="project" value="TreeGrafter"/>
</dbReference>
<dbReference type="GO" id="GO:0000287">
    <property type="term" value="F:magnesium ion binding"/>
    <property type="evidence" value="ECO:0007669"/>
    <property type="project" value="InterPro"/>
</dbReference>
<protein>
    <submittedName>
        <fullName evidence="5">4'-phosphopantetheinyl transferase</fullName>
    </submittedName>
</protein>
<keyword evidence="2 5" id="KW-0808">Transferase</keyword>
<accession>A0A158I0J3</accession>
<sequence>MQVWKASLQERPSAAELDQLASSELAKAQRFVYEVHARRYLAARVALRAILAMETGLAPRDIVMSYGPFGKPRIDARFGIHFNLSHCEDVALVVVSRNGEVGIDIECPREFAYALEMARVHFSPREREEFSRVPKGDMNNAFLRGWTRKEACLKATGSGLALSSSALETGLCAGRWIVSFAALRLQHVVEVQSFVGPDREIYSVAALL</sequence>
<dbReference type="SUPFAM" id="SSF56214">
    <property type="entry name" value="4'-phosphopantetheinyl transferase"/>
    <property type="match status" value="2"/>
</dbReference>
<dbReference type="RefSeq" id="WP_159907715.1">
    <property type="nucleotide sequence ID" value="NZ_FCNW02000023.1"/>
</dbReference>
<evidence type="ECO:0000313" key="5">
    <source>
        <dbReference type="EMBL" id="SAL50134.1"/>
    </source>
</evidence>
<feature type="domain" description="4'-phosphopantetheinyl transferase" evidence="3">
    <location>
        <begin position="101"/>
        <end position="162"/>
    </location>
</feature>
<dbReference type="InterPro" id="IPR055066">
    <property type="entry name" value="AASDHPPT_N"/>
</dbReference>
<organism evidence="5 6">
    <name type="scientific">Caballeronia humi</name>
    <dbReference type="NCBI Taxonomy" id="326474"/>
    <lineage>
        <taxon>Bacteria</taxon>
        <taxon>Pseudomonadati</taxon>
        <taxon>Pseudomonadota</taxon>
        <taxon>Betaproteobacteria</taxon>
        <taxon>Burkholderiales</taxon>
        <taxon>Burkholderiaceae</taxon>
        <taxon>Caballeronia</taxon>
    </lineage>
</organism>
<dbReference type="EMBL" id="FCNW02000023">
    <property type="protein sequence ID" value="SAL50134.1"/>
    <property type="molecule type" value="Genomic_DNA"/>
</dbReference>
<dbReference type="Pfam" id="PF01648">
    <property type="entry name" value="ACPS"/>
    <property type="match status" value="1"/>
</dbReference>
<reference evidence="5" key="1">
    <citation type="submission" date="2016-01" db="EMBL/GenBank/DDBJ databases">
        <authorList>
            <person name="Peeters C."/>
        </authorList>
    </citation>
    <scope>NUCLEOTIDE SEQUENCE [LARGE SCALE GENOMIC DNA]</scope>
    <source>
        <strain evidence="5">LMG 22934</strain>
    </source>
</reference>